<dbReference type="Pfam" id="PF06330">
    <property type="entry name" value="TRI5"/>
    <property type="match status" value="1"/>
</dbReference>
<evidence type="ECO:0000256" key="1">
    <source>
        <dbReference type="ARBA" id="ARBA00007946"/>
    </source>
</evidence>
<dbReference type="OrthoDB" id="2998174at2759"/>
<dbReference type="InterPro" id="IPR008949">
    <property type="entry name" value="Isoprenoid_synthase_dom_sf"/>
</dbReference>
<dbReference type="EMBL" id="ML737137">
    <property type="protein sequence ID" value="KAE8341933.1"/>
    <property type="molecule type" value="Genomic_DNA"/>
</dbReference>
<sequence>MSSYSRGLPLDSDHASSTNGTSVKAIRSFVAALGCDFSRFPLAEDQELLGTAERAIRQHVTSDRHCRMLILRLSLGVGVAAHAYSTYPFNVRLFIAIYTTICAYIDDANPKDITPKLGRFAVNFGSGVSHSNSNLDYLAYLLVVELPKLWGPLACSCIIKSTLDLLSGCALEGRFPSGFERQAHGFPSYLRNKTGASEVYAFFIFPESLFSESTSLGLYVHSIPGIIEVTNAVNDVISYYKEYVIGTEKNGLIVSEARVQMRQPAEVLYDICRDAGAMHAHIKQKEGEADEQLQQTYCSFVDGLSAFHILSKRYRLSEIGISITAGCLICSPE</sequence>
<proteinExistence type="inferred from homology"/>
<evidence type="ECO:0000313" key="3">
    <source>
        <dbReference type="EMBL" id="KAE8341933.1"/>
    </source>
</evidence>
<evidence type="ECO:0008006" key="4">
    <source>
        <dbReference type="Google" id="ProtNLM"/>
    </source>
</evidence>
<gene>
    <name evidence="3" type="ORF">BDV24DRAFT_174066</name>
</gene>
<evidence type="ECO:0000256" key="2">
    <source>
        <dbReference type="ARBA" id="ARBA00023239"/>
    </source>
</evidence>
<dbReference type="InterPro" id="IPR024652">
    <property type="entry name" value="Trichodiene_synth"/>
</dbReference>
<name>A0A5N6YAP2_9EURO</name>
<organism evidence="3">
    <name type="scientific">Aspergillus arachidicola</name>
    <dbReference type="NCBI Taxonomy" id="656916"/>
    <lineage>
        <taxon>Eukaryota</taxon>
        <taxon>Fungi</taxon>
        <taxon>Dikarya</taxon>
        <taxon>Ascomycota</taxon>
        <taxon>Pezizomycotina</taxon>
        <taxon>Eurotiomycetes</taxon>
        <taxon>Eurotiomycetidae</taxon>
        <taxon>Eurotiales</taxon>
        <taxon>Aspergillaceae</taxon>
        <taxon>Aspergillus</taxon>
        <taxon>Aspergillus subgen. Circumdati</taxon>
    </lineage>
</organism>
<comment type="similarity">
    <text evidence="1">Belongs to the trichodiene synthase family.</text>
</comment>
<dbReference type="Proteomes" id="UP000325558">
    <property type="component" value="Unassembled WGS sequence"/>
</dbReference>
<dbReference type="SUPFAM" id="SSF48576">
    <property type="entry name" value="Terpenoid synthases"/>
    <property type="match status" value="1"/>
</dbReference>
<reference evidence="3" key="1">
    <citation type="submission" date="2019-04" db="EMBL/GenBank/DDBJ databases">
        <title>Friends and foes A comparative genomics study of 23 Aspergillus species from section Flavi.</title>
        <authorList>
            <consortium name="DOE Joint Genome Institute"/>
            <person name="Kjaerbolling I."/>
            <person name="Vesth T."/>
            <person name="Frisvad J.C."/>
            <person name="Nybo J.L."/>
            <person name="Theobald S."/>
            <person name="Kildgaard S."/>
            <person name="Isbrandt T."/>
            <person name="Kuo A."/>
            <person name="Sato A."/>
            <person name="Lyhne E.K."/>
            <person name="Kogle M.E."/>
            <person name="Wiebenga A."/>
            <person name="Kun R.S."/>
            <person name="Lubbers R.J."/>
            <person name="Makela M.R."/>
            <person name="Barry K."/>
            <person name="Chovatia M."/>
            <person name="Clum A."/>
            <person name="Daum C."/>
            <person name="Haridas S."/>
            <person name="He G."/>
            <person name="LaButti K."/>
            <person name="Lipzen A."/>
            <person name="Mondo S."/>
            <person name="Riley R."/>
            <person name="Salamov A."/>
            <person name="Simmons B.A."/>
            <person name="Magnuson J.K."/>
            <person name="Henrissat B."/>
            <person name="Mortensen U.H."/>
            <person name="Larsen T.O."/>
            <person name="Devries R.P."/>
            <person name="Grigoriev I.V."/>
            <person name="Machida M."/>
            <person name="Baker S.E."/>
            <person name="Andersen M.R."/>
        </authorList>
    </citation>
    <scope>NUCLEOTIDE SEQUENCE</scope>
    <source>
        <strain evidence="3">CBS 117612</strain>
    </source>
</reference>
<dbReference type="GO" id="GO:0016838">
    <property type="term" value="F:carbon-oxygen lyase activity, acting on phosphates"/>
    <property type="evidence" value="ECO:0007669"/>
    <property type="project" value="InterPro"/>
</dbReference>
<protein>
    <recommendedName>
        <fullName evidence="4">Terpenoid synthase</fullName>
    </recommendedName>
</protein>
<keyword evidence="2" id="KW-0456">Lyase</keyword>
<dbReference type="Gene3D" id="1.10.600.10">
    <property type="entry name" value="Farnesyl Diphosphate Synthase"/>
    <property type="match status" value="1"/>
</dbReference>
<dbReference type="AlphaFoldDB" id="A0A5N6YAP2"/>
<accession>A0A5N6YAP2</accession>